<dbReference type="EMBL" id="JBHUFF010000017">
    <property type="protein sequence ID" value="MFD1800096.1"/>
    <property type="molecule type" value="Genomic_DNA"/>
</dbReference>
<dbReference type="Proteomes" id="UP001597285">
    <property type="component" value="Unassembled WGS sequence"/>
</dbReference>
<keyword evidence="1" id="KW-0472">Membrane</keyword>
<protein>
    <submittedName>
        <fullName evidence="2">Uncharacterized protein</fullName>
    </submittedName>
</protein>
<name>A0ABW4NQP9_9LACT</name>
<comment type="caution">
    <text evidence="2">The sequence shown here is derived from an EMBL/GenBank/DDBJ whole genome shotgun (WGS) entry which is preliminary data.</text>
</comment>
<organism evidence="2 3">
    <name type="scientific">Carnobacterium antarcticum</name>
    <dbReference type="NCBI Taxonomy" id="2126436"/>
    <lineage>
        <taxon>Bacteria</taxon>
        <taxon>Bacillati</taxon>
        <taxon>Bacillota</taxon>
        <taxon>Bacilli</taxon>
        <taxon>Lactobacillales</taxon>
        <taxon>Carnobacteriaceae</taxon>
        <taxon>Carnobacterium</taxon>
    </lineage>
</organism>
<evidence type="ECO:0000313" key="3">
    <source>
        <dbReference type="Proteomes" id="UP001597285"/>
    </source>
</evidence>
<evidence type="ECO:0000256" key="1">
    <source>
        <dbReference type="SAM" id="Phobius"/>
    </source>
</evidence>
<evidence type="ECO:0000313" key="2">
    <source>
        <dbReference type="EMBL" id="MFD1800096.1"/>
    </source>
</evidence>
<feature type="transmembrane region" description="Helical" evidence="1">
    <location>
        <begin position="32"/>
        <end position="52"/>
    </location>
</feature>
<proteinExistence type="predicted"/>
<feature type="transmembrane region" description="Helical" evidence="1">
    <location>
        <begin position="5"/>
        <end position="26"/>
    </location>
</feature>
<sequence length="81" mass="9047">MKKRLINLALLSIVPIILATLAHFIWGVHSSLIAGILYVVLFVFNLPSGSFISTNSDYNIKRVNPHYKAEKQDFSSLNSSL</sequence>
<keyword evidence="1" id="KW-0812">Transmembrane</keyword>
<accession>A0ABW4NQP9</accession>
<gene>
    <name evidence="2" type="ORF">ACFSBK_09580</name>
</gene>
<dbReference type="RefSeq" id="WP_058919723.1">
    <property type="nucleotide sequence ID" value="NZ_JBHSQC010000023.1"/>
</dbReference>
<reference evidence="3" key="1">
    <citation type="journal article" date="2019" name="Int. J. Syst. Evol. Microbiol.">
        <title>The Global Catalogue of Microorganisms (GCM) 10K type strain sequencing project: providing services to taxonomists for standard genome sequencing and annotation.</title>
        <authorList>
            <consortium name="The Broad Institute Genomics Platform"/>
            <consortium name="The Broad Institute Genome Sequencing Center for Infectious Disease"/>
            <person name="Wu L."/>
            <person name="Ma J."/>
        </authorList>
    </citation>
    <scope>NUCLEOTIDE SEQUENCE [LARGE SCALE GENOMIC DNA]</scope>
    <source>
        <strain evidence="3">KCTC 42143</strain>
    </source>
</reference>
<keyword evidence="1" id="KW-1133">Transmembrane helix</keyword>
<keyword evidence="3" id="KW-1185">Reference proteome</keyword>